<accession>A0ABX3SNW1</accession>
<reference evidence="6 7" key="1">
    <citation type="submission" date="2017-02" db="EMBL/GenBank/DDBJ databases">
        <title>The new phylogeny of genus Mycobacterium.</title>
        <authorList>
            <person name="Tortoli E."/>
            <person name="Trovato A."/>
            <person name="Cirillo D.M."/>
        </authorList>
    </citation>
    <scope>NUCLEOTIDE SEQUENCE [LARGE SCALE GENOMIC DNA]</scope>
    <source>
        <strain evidence="6 7">IP1130001</strain>
    </source>
</reference>
<organism evidence="6 7">
    <name type="scientific">Mycobacterium malmoense</name>
    <dbReference type="NCBI Taxonomy" id="1780"/>
    <lineage>
        <taxon>Bacteria</taxon>
        <taxon>Bacillati</taxon>
        <taxon>Actinomycetota</taxon>
        <taxon>Actinomycetes</taxon>
        <taxon>Mycobacteriales</taxon>
        <taxon>Mycobacteriaceae</taxon>
        <taxon>Mycobacterium</taxon>
    </lineage>
</organism>
<evidence type="ECO:0000259" key="5">
    <source>
        <dbReference type="PROSITE" id="PS50072"/>
    </source>
</evidence>
<feature type="region of interest" description="Disordered" evidence="3">
    <location>
        <begin position="58"/>
        <end position="130"/>
    </location>
</feature>
<evidence type="ECO:0000256" key="4">
    <source>
        <dbReference type="SAM" id="Phobius"/>
    </source>
</evidence>
<dbReference type="PANTHER" id="PTHR45625:SF3">
    <property type="entry name" value="PEPTIDYL-PROLYL CIS-TRANS ISOMERASE B-RELATED"/>
    <property type="match status" value="1"/>
</dbReference>
<comment type="similarity">
    <text evidence="2">Belongs to the cyclophilin-type PPIase family.</text>
</comment>
<dbReference type="GO" id="GO:0016853">
    <property type="term" value="F:isomerase activity"/>
    <property type="evidence" value="ECO:0007669"/>
    <property type="project" value="UniProtKB-KW"/>
</dbReference>
<dbReference type="CDD" id="cd00317">
    <property type="entry name" value="cyclophilin"/>
    <property type="match status" value="1"/>
</dbReference>
<comment type="caution">
    <text evidence="6">The sequence shown here is derived from an EMBL/GenBank/DDBJ whole genome shotgun (WGS) entry which is preliminary data.</text>
</comment>
<dbReference type="PRINTS" id="PR00153">
    <property type="entry name" value="CSAPPISMRASE"/>
</dbReference>
<gene>
    <name evidence="6" type="ORF">BST29_17825</name>
</gene>
<comment type="function">
    <text evidence="1 2">PPIases accelerate the folding of proteins. It catalyzes the cis-trans isomerization of proline imidic peptide bonds in oligopeptides.</text>
</comment>
<keyword evidence="2 6" id="KW-0413">Isomerase</keyword>
<dbReference type="InterPro" id="IPR044666">
    <property type="entry name" value="Cyclophilin_A-like"/>
</dbReference>
<keyword evidence="7" id="KW-1185">Reference proteome</keyword>
<feature type="compositionally biased region" description="Low complexity" evidence="3">
    <location>
        <begin position="63"/>
        <end position="81"/>
    </location>
</feature>
<dbReference type="RefSeq" id="WP_071511491.1">
    <property type="nucleotide sequence ID" value="NZ_CP060015.1"/>
</dbReference>
<keyword evidence="4" id="KW-0472">Membrane</keyword>
<evidence type="ECO:0000313" key="6">
    <source>
        <dbReference type="EMBL" id="ORA80028.1"/>
    </source>
</evidence>
<protein>
    <recommendedName>
        <fullName evidence="2">Peptidyl-prolyl cis-trans isomerase</fullName>
        <shortName evidence="2">PPIase</shortName>
        <ecNumber evidence="2">5.2.1.8</ecNumber>
    </recommendedName>
</protein>
<proteinExistence type="inferred from homology"/>
<dbReference type="Pfam" id="PF00160">
    <property type="entry name" value="Pro_isomerase"/>
    <property type="match status" value="1"/>
</dbReference>
<feature type="transmembrane region" description="Helical" evidence="4">
    <location>
        <begin position="31"/>
        <end position="53"/>
    </location>
</feature>
<dbReference type="Proteomes" id="UP000243140">
    <property type="component" value="Unassembled WGS sequence"/>
</dbReference>
<dbReference type="SUPFAM" id="SSF50891">
    <property type="entry name" value="Cyclophilin-like"/>
    <property type="match status" value="1"/>
</dbReference>
<dbReference type="PROSITE" id="PS50072">
    <property type="entry name" value="CSA_PPIASE_2"/>
    <property type="match status" value="1"/>
</dbReference>
<comment type="catalytic activity">
    <reaction evidence="2">
        <text>[protein]-peptidylproline (omega=180) = [protein]-peptidylproline (omega=0)</text>
        <dbReference type="Rhea" id="RHEA:16237"/>
        <dbReference type="Rhea" id="RHEA-COMP:10747"/>
        <dbReference type="Rhea" id="RHEA-COMP:10748"/>
        <dbReference type="ChEBI" id="CHEBI:83833"/>
        <dbReference type="ChEBI" id="CHEBI:83834"/>
        <dbReference type="EC" id="5.2.1.8"/>
    </reaction>
</comment>
<dbReference type="InterPro" id="IPR002130">
    <property type="entry name" value="Cyclophilin-type_PPIase_dom"/>
</dbReference>
<evidence type="ECO:0000313" key="7">
    <source>
        <dbReference type="Proteomes" id="UP000243140"/>
    </source>
</evidence>
<sequence>MPTNEQRRATAKRKLERRLERRATRARTRRILVIAGGSIVAVAVIAVVAIAVVNTKHEHKGNTAATSTSPSPETTTTAPHTGPVPSIAPLPPFKPSASLGANCQYPASSDTAAKPVKPPRTGKVPTDPAEVSASMVTNQGNVGLMLANNESPCTVNSFASLTGQGFFNNTTCHRLTTSPALGVLQCGDPKGDGTGGPGYQFANEYPTDQYPPHDPKLQEPVLYPRGTLAMANAGPNTNGSQFFMVYKDSQLPPQYTVFGTIQADGLATLDKIAKAGVAGGGEDGPPAAEVTIKSLLLD</sequence>
<feature type="compositionally biased region" description="Polar residues" evidence="3">
    <location>
        <begin position="99"/>
        <end position="111"/>
    </location>
</feature>
<dbReference type="EMBL" id="MVHV01000019">
    <property type="protein sequence ID" value="ORA80028.1"/>
    <property type="molecule type" value="Genomic_DNA"/>
</dbReference>
<dbReference type="InterPro" id="IPR029000">
    <property type="entry name" value="Cyclophilin-like_dom_sf"/>
</dbReference>
<dbReference type="Gene3D" id="2.40.100.10">
    <property type="entry name" value="Cyclophilin-like"/>
    <property type="match status" value="1"/>
</dbReference>
<dbReference type="PANTHER" id="PTHR45625">
    <property type="entry name" value="PEPTIDYL-PROLYL CIS-TRANS ISOMERASE-RELATED"/>
    <property type="match status" value="1"/>
</dbReference>
<name>A0ABX3SNW1_MYCMA</name>
<keyword evidence="2" id="KW-0697">Rotamase</keyword>
<evidence type="ECO:0000256" key="2">
    <source>
        <dbReference type="RuleBase" id="RU363019"/>
    </source>
</evidence>
<feature type="domain" description="PPIase cyclophilin-type" evidence="5">
    <location>
        <begin position="140"/>
        <end position="297"/>
    </location>
</feature>
<keyword evidence="4" id="KW-1133">Transmembrane helix</keyword>
<keyword evidence="4" id="KW-0812">Transmembrane</keyword>
<evidence type="ECO:0000256" key="1">
    <source>
        <dbReference type="ARBA" id="ARBA00002388"/>
    </source>
</evidence>
<dbReference type="EC" id="5.2.1.8" evidence="2"/>
<feature type="region of interest" description="Disordered" evidence="3">
    <location>
        <begin position="1"/>
        <end position="22"/>
    </location>
</feature>
<evidence type="ECO:0000256" key="3">
    <source>
        <dbReference type="SAM" id="MobiDB-lite"/>
    </source>
</evidence>